<dbReference type="RefSeq" id="WP_377733032.1">
    <property type="nucleotide sequence ID" value="NZ_JBHSRI010000005.1"/>
</dbReference>
<keyword evidence="2" id="KW-1185">Reference proteome</keyword>
<reference evidence="2" key="1">
    <citation type="journal article" date="2019" name="Int. J. Syst. Evol. Microbiol.">
        <title>The Global Catalogue of Microorganisms (GCM) 10K type strain sequencing project: providing services to taxonomists for standard genome sequencing and annotation.</title>
        <authorList>
            <consortium name="The Broad Institute Genomics Platform"/>
            <consortium name="The Broad Institute Genome Sequencing Center for Infectious Disease"/>
            <person name="Wu L."/>
            <person name="Ma J."/>
        </authorList>
    </citation>
    <scope>NUCLEOTIDE SEQUENCE [LARGE SCALE GENOMIC DNA]</scope>
    <source>
        <strain evidence="2">CCUG 54527</strain>
    </source>
</reference>
<gene>
    <name evidence="1" type="ORF">ACFPYN_05625</name>
</gene>
<organism evidence="1 2">
    <name type="scientific">Paenisporosarcina macmurdoensis</name>
    <dbReference type="NCBI Taxonomy" id="212659"/>
    <lineage>
        <taxon>Bacteria</taxon>
        <taxon>Bacillati</taxon>
        <taxon>Bacillota</taxon>
        <taxon>Bacilli</taxon>
        <taxon>Bacillales</taxon>
        <taxon>Caryophanaceae</taxon>
        <taxon>Paenisporosarcina</taxon>
    </lineage>
</organism>
<accession>A0ABW1L7P7</accession>
<evidence type="ECO:0008006" key="3">
    <source>
        <dbReference type="Google" id="ProtNLM"/>
    </source>
</evidence>
<proteinExistence type="predicted"/>
<name>A0ABW1L7P7_9BACL</name>
<evidence type="ECO:0000313" key="2">
    <source>
        <dbReference type="Proteomes" id="UP001596170"/>
    </source>
</evidence>
<dbReference type="EMBL" id="JBHSRI010000005">
    <property type="protein sequence ID" value="MFC6038932.1"/>
    <property type="molecule type" value="Genomic_DNA"/>
</dbReference>
<protein>
    <recommendedName>
        <fullName evidence="3">DNA-binding protein</fullName>
    </recommendedName>
</protein>
<evidence type="ECO:0000313" key="1">
    <source>
        <dbReference type="EMBL" id="MFC6038932.1"/>
    </source>
</evidence>
<sequence length="196" mass="22951">MRTFSVDEAFTILQNNKITSNKESVKRWLRQGKLMGTKGGGPKKNGWMIKESDLRAYLHDRLPAGFALSTNLISTAAGNCSDAERDFYREEGRFEMWKQITSLNIWQGRFEFKKRFVEECIQHLRIENRDLRQYIMDSMLSHKKGYAKPGVLYLQDKCKFDGHILDFARQYGGIDEQITFSVIDYLRTQYKNKGKI</sequence>
<dbReference type="Proteomes" id="UP001596170">
    <property type="component" value="Unassembled WGS sequence"/>
</dbReference>
<comment type="caution">
    <text evidence="1">The sequence shown here is derived from an EMBL/GenBank/DDBJ whole genome shotgun (WGS) entry which is preliminary data.</text>
</comment>